<dbReference type="Gene3D" id="3.40.50.300">
    <property type="entry name" value="P-loop containing nucleotide triphosphate hydrolases"/>
    <property type="match status" value="1"/>
</dbReference>
<dbReference type="EMBL" id="JANTZM010000007">
    <property type="protein sequence ID" value="MCS4157627.1"/>
    <property type="molecule type" value="Genomic_DNA"/>
</dbReference>
<dbReference type="InterPro" id="IPR027417">
    <property type="entry name" value="P-loop_NTPase"/>
</dbReference>
<gene>
    <name evidence="2" type="ORF">GGP99_001591</name>
</gene>
<dbReference type="Proteomes" id="UP001155110">
    <property type="component" value="Unassembled WGS sequence"/>
</dbReference>
<sequence length="539" mass="58882">MSSSASRNLLSNIDVYGWQEVEDLVLAALVLNANMLIIGEKGQGKTWLATRIMQAVDLVLRDEGSGTFPVAQLDGHAANPQDLVGYPFPPDDEQVRKAIENGESPEMLIALSPNTIAGCKGVVIDEVTRIPPNMQNRYLGMLEEGVVEGRELAVEQIIGAANPVSYSGTEVMDEAFADRWRVRVQAPSFLDMPKAERKKAVKAQATDLNDSEPDLGAAKDLVSFVREAGRAYTQTKQNNLPKVSDYVVNAVSLIDKGLNGEIHQADISVDIDPNRTTSDIGSRRAGIIMDNMFALHAVRTVRGETDTLAKCASEALSSSLVHDLHADDPVPTRLLEGAHDLHKGVLKSEQARVRSLVEGLEDPVERVAKAFQLRLPQEDVSAYIHEAHSELSNDEIKRKSFSWVLFNKLQHGDDELASMVTDSKLDLLVSDVRDLISVAETMEFTDRAVHPDHEAIGAIGDFIGAVDRLRQTAEGRLTLAIAEHARRETDSDSANVMSGATVAARKYTGLNSSVETAENNVEEMIDVFTDLSRDSRALN</sequence>
<protein>
    <submittedName>
        <fullName evidence="2">MoxR-like ATPase</fullName>
    </submittedName>
</protein>
<evidence type="ECO:0000313" key="2">
    <source>
        <dbReference type="EMBL" id="MCS4157627.1"/>
    </source>
</evidence>
<dbReference type="AlphaFoldDB" id="A0AAW5P778"/>
<feature type="domain" description="ATPase dynein-related AAA" evidence="1">
    <location>
        <begin position="34"/>
        <end position="179"/>
    </location>
</feature>
<comment type="caution">
    <text evidence="2">The sequence shown here is derived from an EMBL/GenBank/DDBJ whole genome shotgun (WGS) entry which is preliminary data.</text>
</comment>
<name>A0AAW5P778_9BACT</name>
<dbReference type="RefSeq" id="WP_259258124.1">
    <property type="nucleotide sequence ID" value="NZ_JANTZM010000007.1"/>
</dbReference>
<dbReference type="GO" id="GO:0016887">
    <property type="term" value="F:ATP hydrolysis activity"/>
    <property type="evidence" value="ECO:0007669"/>
    <property type="project" value="InterPro"/>
</dbReference>
<reference evidence="2" key="1">
    <citation type="submission" date="2022-08" db="EMBL/GenBank/DDBJ databases">
        <title>Genomic Encyclopedia of Type Strains, Phase V (KMG-V): Genome sequencing to study the core and pangenomes of soil and plant-associated prokaryotes.</title>
        <authorList>
            <person name="Whitman W."/>
        </authorList>
    </citation>
    <scope>NUCLEOTIDE SEQUENCE</scope>
    <source>
        <strain evidence="2">SP3002</strain>
    </source>
</reference>
<evidence type="ECO:0000259" key="1">
    <source>
        <dbReference type="Pfam" id="PF07728"/>
    </source>
</evidence>
<dbReference type="Pfam" id="PF07728">
    <property type="entry name" value="AAA_5"/>
    <property type="match status" value="1"/>
</dbReference>
<proteinExistence type="predicted"/>
<organism evidence="2 3">
    <name type="scientific">Salinibacter ruber</name>
    <dbReference type="NCBI Taxonomy" id="146919"/>
    <lineage>
        <taxon>Bacteria</taxon>
        <taxon>Pseudomonadati</taxon>
        <taxon>Rhodothermota</taxon>
        <taxon>Rhodothermia</taxon>
        <taxon>Rhodothermales</taxon>
        <taxon>Salinibacteraceae</taxon>
        <taxon>Salinibacter</taxon>
    </lineage>
</organism>
<dbReference type="CDD" id="cd00009">
    <property type="entry name" value="AAA"/>
    <property type="match status" value="1"/>
</dbReference>
<dbReference type="InterPro" id="IPR011704">
    <property type="entry name" value="ATPase_dyneun-rel_AAA"/>
</dbReference>
<evidence type="ECO:0000313" key="3">
    <source>
        <dbReference type="Proteomes" id="UP001155110"/>
    </source>
</evidence>
<dbReference type="SUPFAM" id="SSF52540">
    <property type="entry name" value="P-loop containing nucleoside triphosphate hydrolases"/>
    <property type="match status" value="1"/>
</dbReference>
<accession>A0AAW5P778</accession>
<dbReference type="GO" id="GO:0005524">
    <property type="term" value="F:ATP binding"/>
    <property type="evidence" value="ECO:0007669"/>
    <property type="project" value="InterPro"/>
</dbReference>